<name>A0A840DH96_9MICO</name>
<sequence>MEQQTLSHGISAETATGVSLFLTPVVRNLIALAVNAKQAHWHLRGMNFIALHEFLDQLHDHANDGADEAAERIIALGLPVDARLETVAAKATNPTLTAGFQQAEDVLREMLAQLDATRVVLQQAIDGLGEIDAPSQDVAIALTQQLDKDRWFLSAHLGA</sequence>
<dbReference type="SUPFAM" id="SSF47240">
    <property type="entry name" value="Ferritin-like"/>
    <property type="match status" value="1"/>
</dbReference>
<evidence type="ECO:0000259" key="3">
    <source>
        <dbReference type="Pfam" id="PF00210"/>
    </source>
</evidence>
<accession>A0A840DH96</accession>
<evidence type="ECO:0000313" key="5">
    <source>
        <dbReference type="Proteomes" id="UP000571183"/>
    </source>
</evidence>
<dbReference type="GO" id="GO:0003677">
    <property type="term" value="F:DNA binding"/>
    <property type="evidence" value="ECO:0007669"/>
    <property type="project" value="UniProtKB-KW"/>
</dbReference>
<comment type="caution">
    <text evidence="4">The sequence shown here is derived from an EMBL/GenBank/DDBJ whole genome shotgun (WGS) entry which is preliminary data.</text>
</comment>
<dbReference type="InterPro" id="IPR012347">
    <property type="entry name" value="Ferritin-like"/>
</dbReference>
<evidence type="ECO:0000256" key="2">
    <source>
        <dbReference type="RuleBase" id="RU003875"/>
    </source>
</evidence>
<keyword evidence="4" id="KW-0238">DNA-binding</keyword>
<protein>
    <submittedName>
        <fullName evidence="4">Starvation-inducible DNA-binding protein</fullName>
    </submittedName>
</protein>
<keyword evidence="5" id="KW-1185">Reference proteome</keyword>
<dbReference type="GO" id="GO:0008199">
    <property type="term" value="F:ferric iron binding"/>
    <property type="evidence" value="ECO:0007669"/>
    <property type="project" value="InterPro"/>
</dbReference>
<proteinExistence type="inferred from homology"/>
<dbReference type="InterPro" id="IPR023188">
    <property type="entry name" value="DPS_DNA-bd_CS"/>
</dbReference>
<dbReference type="AlphaFoldDB" id="A0A840DH96"/>
<comment type="similarity">
    <text evidence="1 2">Belongs to the Dps family.</text>
</comment>
<dbReference type="PROSITE" id="PS00818">
    <property type="entry name" value="DPS_1"/>
    <property type="match status" value="1"/>
</dbReference>
<organism evidence="4 5">
    <name type="scientific">Canibacter oris</name>
    <dbReference type="NCBI Taxonomy" id="1365628"/>
    <lineage>
        <taxon>Bacteria</taxon>
        <taxon>Bacillati</taxon>
        <taxon>Actinomycetota</taxon>
        <taxon>Actinomycetes</taxon>
        <taxon>Micrococcales</taxon>
        <taxon>Microbacteriaceae</taxon>
        <taxon>Canibacter</taxon>
    </lineage>
</organism>
<dbReference type="PANTHER" id="PTHR42932">
    <property type="entry name" value="GENERAL STRESS PROTEIN 20U"/>
    <property type="match status" value="1"/>
</dbReference>
<dbReference type="RefSeq" id="WP_124824019.1">
    <property type="nucleotide sequence ID" value="NZ_JACIFD010000001.1"/>
</dbReference>
<evidence type="ECO:0000256" key="1">
    <source>
        <dbReference type="ARBA" id="ARBA00009497"/>
    </source>
</evidence>
<dbReference type="Pfam" id="PF00210">
    <property type="entry name" value="Ferritin"/>
    <property type="match status" value="1"/>
</dbReference>
<dbReference type="CDD" id="cd01043">
    <property type="entry name" value="DPS"/>
    <property type="match status" value="1"/>
</dbReference>
<dbReference type="PIRSF" id="PIRSF005900">
    <property type="entry name" value="Dps"/>
    <property type="match status" value="1"/>
</dbReference>
<dbReference type="PANTHER" id="PTHR42932:SF2">
    <property type="entry name" value="DNA PROTECTION DURING STARVATION PROTEIN 1"/>
    <property type="match status" value="1"/>
</dbReference>
<gene>
    <name evidence="4" type="ORF">F5897_000118</name>
</gene>
<dbReference type="InterPro" id="IPR002177">
    <property type="entry name" value="DPS_DNA-bd"/>
</dbReference>
<dbReference type="EMBL" id="JACIFD010000001">
    <property type="protein sequence ID" value="MBB4070842.1"/>
    <property type="molecule type" value="Genomic_DNA"/>
</dbReference>
<dbReference type="Proteomes" id="UP000571183">
    <property type="component" value="Unassembled WGS sequence"/>
</dbReference>
<dbReference type="Gene3D" id="1.20.1260.10">
    <property type="match status" value="1"/>
</dbReference>
<evidence type="ECO:0000313" key="4">
    <source>
        <dbReference type="EMBL" id="MBB4070842.1"/>
    </source>
</evidence>
<dbReference type="PRINTS" id="PR01346">
    <property type="entry name" value="HELNAPAPROT"/>
</dbReference>
<reference evidence="4" key="1">
    <citation type="submission" date="2020-08" db="EMBL/GenBank/DDBJ databases">
        <title>Sequencing the genomes of 1000 actinobacteria strains.</title>
        <authorList>
            <person name="Klenk H.-P."/>
        </authorList>
    </citation>
    <scope>NUCLEOTIDE SEQUENCE [LARGE SCALE GENOMIC DNA]</scope>
    <source>
        <strain evidence="4">DSM 27064</strain>
    </source>
</reference>
<dbReference type="InterPro" id="IPR009078">
    <property type="entry name" value="Ferritin-like_SF"/>
</dbReference>
<feature type="domain" description="Ferritin/DPS" evidence="3">
    <location>
        <begin position="26"/>
        <end position="158"/>
    </location>
</feature>
<dbReference type="GO" id="GO:0016722">
    <property type="term" value="F:oxidoreductase activity, acting on metal ions"/>
    <property type="evidence" value="ECO:0007669"/>
    <property type="project" value="InterPro"/>
</dbReference>
<dbReference type="InterPro" id="IPR008331">
    <property type="entry name" value="Ferritin_DPS_dom"/>
</dbReference>